<evidence type="ECO:0000313" key="2">
    <source>
        <dbReference type="EMBL" id="MBB5347803.1"/>
    </source>
</evidence>
<proteinExistence type="predicted"/>
<accession>A0A840USS8</accession>
<sequence>MNKTRISLLLLAVCGVFFASAAGAADCSGGWQVLPNYNPSSGGPCAALGLDTHRGVCLPGQRYETLCDDASGGRYRTCQGPRQCYDDRRRGGGDFFGGDRGRRRGDDDCRGWDYNYDQPCPPGYINRDCRGGCEPY</sequence>
<protein>
    <submittedName>
        <fullName evidence="2">Uncharacterized protein</fullName>
    </submittedName>
</protein>
<dbReference type="RefSeq" id="WP_183349890.1">
    <property type="nucleotide sequence ID" value="NZ_JACHEO010000006.1"/>
</dbReference>
<name>A0A840USS8_9BACT</name>
<evidence type="ECO:0000256" key="1">
    <source>
        <dbReference type="SAM" id="SignalP"/>
    </source>
</evidence>
<comment type="caution">
    <text evidence="2">The sequence shown here is derived from an EMBL/GenBank/DDBJ whole genome shotgun (WGS) entry which is preliminary data.</text>
</comment>
<keyword evidence="3" id="KW-1185">Reference proteome</keyword>
<gene>
    <name evidence="2" type="ORF">HNQ81_001527</name>
</gene>
<evidence type="ECO:0000313" key="3">
    <source>
        <dbReference type="Proteomes" id="UP000539642"/>
    </source>
</evidence>
<feature type="signal peptide" evidence="1">
    <location>
        <begin position="1"/>
        <end position="24"/>
    </location>
</feature>
<reference evidence="2 3" key="1">
    <citation type="submission" date="2020-08" db="EMBL/GenBank/DDBJ databases">
        <title>Genomic Encyclopedia of Type Strains, Phase IV (KMG-IV): sequencing the most valuable type-strain genomes for metagenomic binning, comparative biology and taxonomic classification.</title>
        <authorList>
            <person name="Goeker M."/>
        </authorList>
    </citation>
    <scope>NUCLEOTIDE SEQUENCE [LARGE SCALE GENOMIC DNA]</scope>
    <source>
        <strain evidence="2 3">DSM 28570</strain>
    </source>
</reference>
<organism evidence="2 3">
    <name type="scientific">Desulfoprunum benzoelyticum</name>
    <dbReference type="NCBI Taxonomy" id="1506996"/>
    <lineage>
        <taxon>Bacteria</taxon>
        <taxon>Pseudomonadati</taxon>
        <taxon>Thermodesulfobacteriota</taxon>
        <taxon>Desulfobulbia</taxon>
        <taxon>Desulfobulbales</taxon>
        <taxon>Desulfobulbaceae</taxon>
        <taxon>Desulfoprunum</taxon>
    </lineage>
</organism>
<keyword evidence="1" id="KW-0732">Signal</keyword>
<dbReference type="AlphaFoldDB" id="A0A840USS8"/>
<dbReference type="Proteomes" id="UP000539642">
    <property type="component" value="Unassembled WGS sequence"/>
</dbReference>
<dbReference type="EMBL" id="JACHEO010000006">
    <property type="protein sequence ID" value="MBB5347803.1"/>
    <property type="molecule type" value="Genomic_DNA"/>
</dbReference>
<feature type="chain" id="PRO_5032449077" evidence="1">
    <location>
        <begin position="25"/>
        <end position="136"/>
    </location>
</feature>